<feature type="domain" description="RRM" evidence="8">
    <location>
        <begin position="117"/>
        <end position="198"/>
    </location>
</feature>
<keyword evidence="3" id="KW-0694">RNA-binding</keyword>
<evidence type="ECO:0000259" key="8">
    <source>
        <dbReference type="PROSITE" id="PS50102"/>
    </source>
</evidence>
<dbReference type="InterPro" id="IPR002068">
    <property type="entry name" value="A-crystallin/Hsp20_dom"/>
</dbReference>
<proteinExistence type="inferred from homology"/>
<protein>
    <recommendedName>
        <fullName evidence="1">Probable RNA-binding protein 18</fullName>
    </recommendedName>
    <alternativeName>
        <fullName evidence="2">RNA-binding motif protein 18</fullName>
    </alternativeName>
</protein>
<dbReference type="GO" id="GO:0003723">
    <property type="term" value="F:RNA binding"/>
    <property type="evidence" value="ECO:0007669"/>
    <property type="project" value="UniProtKB-UniRule"/>
</dbReference>
<evidence type="ECO:0000313" key="10">
    <source>
        <dbReference type="Proteomes" id="UP001186944"/>
    </source>
</evidence>
<evidence type="ECO:0000256" key="3">
    <source>
        <dbReference type="PROSITE-ProRule" id="PRU00176"/>
    </source>
</evidence>
<dbReference type="CDD" id="cd12355">
    <property type="entry name" value="RRM_RBM18"/>
    <property type="match status" value="2"/>
</dbReference>
<dbReference type="InterPro" id="IPR039157">
    <property type="entry name" value="RBM18_RRM"/>
</dbReference>
<dbReference type="SUPFAM" id="SSF49764">
    <property type="entry name" value="HSP20-like chaperones"/>
    <property type="match status" value="1"/>
</dbReference>
<sequence length="368" mass="42216">MENPIRHEFDGSRKFNLQFDVQQFRPEEISVKTSGNQLTVHARHEEADSSGKKSYREYYRQYVLPKDVNPEFLNSKLTRNGTLQIEAPLPPLASSGHKGSMQDCIPVPADPEDPSENKLWIGNLDHRLTELSLIKILQKYGKLKKFDFLYHKSGPDVGKPRGFCFVTYEEKHDAERAIQKMNGKLALSKKLIVKWARKETQGSMQDCIPVPADPEDPSENKLWIGNLDHRLTELSLIKILQKYGKLKKFDFLYHKSGPDVGKPRGFCFVTYEEKHDAERAIQKMNGKLALSKKLIVKWARKETQVIPESQIKAIEAKLKLMERNNIDFSLDRKPVIAPGSSQLSAANIEARRKMEASTKPYTKRTVKR</sequence>
<dbReference type="Pfam" id="PF00011">
    <property type="entry name" value="HSP20"/>
    <property type="match status" value="1"/>
</dbReference>
<comment type="caution">
    <text evidence="9">The sequence shown here is derived from an EMBL/GenBank/DDBJ whole genome shotgun (WGS) entry which is preliminary data.</text>
</comment>
<evidence type="ECO:0000256" key="6">
    <source>
        <dbReference type="SAM" id="MobiDB-lite"/>
    </source>
</evidence>
<feature type="domain" description="SHSP" evidence="7">
    <location>
        <begin position="1"/>
        <end position="110"/>
    </location>
</feature>
<evidence type="ECO:0000256" key="5">
    <source>
        <dbReference type="RuleBase" id="RU003616"/>
    </source>
</evidence>
<evidence type="ECO:0000256" key="2">
    <source>
        <dbReference type="ARBA" id="ARBA00030780"/>
    </source>
</evidence>
<dbReference type="InterPro" id="IPR000504">
    <property type="entry name" value="RRM_dom"/>
</dbReference>
<dbReference type="PROSITE" id="PS01031">
    <property type="entry name" value="SHSP"/>
    <property type="match status" value="1"/>
</dbReference>
<comment type="similarity">
    <text evidence="4 5">Belongs to the small heat shock protein (HSP20) family.</text>
</comment>
<dbReference type="PROSITE" id="PS50102">
    <property type="entry name" value="RRM"/>
    <property type="match status" value="2"/>
</dbReference>
<dbReference type="SMART" id="SM00360">
    <property type="entry name" value="RRM"/>
    <property type="match status" value="2"/>
</dbReference>
<dbReference type="Proteomes" id="UP001186944">
    <property type="component" value="Unassembled WGS sequence"/>
</dbReference>
<dbReference type="Gene3D" id="3.30.70.330">
    <property type="match status" value="2"/>
</dbReference>
<dbReference type="InterPro" id="IPR035979">
    <property type="entry name" value="RBD_domain_sf"/>
</dbReference>
<dbReference type="PANTHER" id="PTHR48038:SF1">
    <property type="entry name" value="RIBONUCLEOPROTEIN RB97D"/>
    <property type="match status" value="1"/>
</dbReference>
<dbReference type="Pfam" id="PF00076">
    <property type="entry name" value="RRM_1"/>
    <property type="match status" value="2"/>
</dbReference>
<gene>
    <name evidence="9" type="ORF">FSP39_004660</name>
</gene>
<evidence type="ECO:0000256" key="1">
    <source>
        <dbReference type="ARBA" id="ARBA00021141"/>
    </source>
</evidence>
<dbReference type="InterPro" id="IPR012677">
    <property type="entry name" value="Nucleotide-bd_a/b_plait_sf"/>
</dbReference>
<evidence type="ECO:0000259" key="7">
    <source>
        <dbReference type="PROSITE" id="PS01031"/>
    </source>
</evidence>
<dbReference type="InterPro" id="IPR001436">
    <property type="entry name" value="Alpha-crystallin/sHSP_animal"/>
</dbReference>
<dbReference type="SUPFAM" id="SSF54928">
    <property type="entry name" value="RNA-binding domain, RBD"/>
    <property type="match status" value="2"/>
</dbReference>
<accession>A0AA88XTR2</accession>
<dbReference type="AlphaFoldDB" id="A0AA88XTR2"/>
<name>A0AA88XTR2_PINIB</name>
<dbReference type="PANTHER" id="PTHR48038">
    <property type="entry name" value="RIBONUCLEOPROTEIN RB97D"/>
    <property type="match status" value="1"/>
</dbReference>
<evidence type="ECO:0000313" key="9">
    <source>
        <dbReference type="EMBL" id="KAK3087321.1"/>
    </source>
</evidence>
<dbReference type="PRINTS" id="PR00299">
    <property type="entry name" value="ACRYSTALLIN"/>
</dbReference>
<reference evidence="9" key="1">
    <citation type="submission" date="2019-08" db="EMBL/GenBank/DDBJ databases">
        <title>The improved chromosome-level genome for the pearl oyster Pinctada fucata martensii using PacBio sequencing and Hi-C.</title>
        <authorList>
            <person name="Zheng Z."/>
        </authorList>
    </citation>
    <scope>NUCLEOTIDE SEQUENCE</scope>
    <source>
        <strain evidence="9">ZZ-2019</strain>
        <tissue evidence="9">Adductor muscle</tissue>
    </source>
</reference>
<keyword evidence="10" id="KW-1185">Reference proteome</keyword>
<feature type="region of interest" description="Disordered" evidence="6">
    <location>
        <begin position="347"/>
        <end position="368"/>
    </location>
</feature>
<organism evidence="9 10">
    <name type="scientific">Pinctada imbricata</name>
    <name type="common">Atlantic pearl-oyster</name>
    <name type="synonym">Pinctada martensii</name>
    <dbReference type="NCBI Taxonomy" id="66713"/>
    <lineage>
        <taxon>Eukaryota</taxon>
        <taxon>Metazoa</taxon>
        <taxon>Spiralia</taxon>
        <taxon>Lophotrochozoa</taxon>
        <taxon>Mollusca</taxon>
        <taxon>Bivalvia</taxon>
        <taxon>Autobranchia</taxon>
        <taxon>Pteriomorphia</taxon>
        <taxon>Pterioida</taxon>
        <taxon>Pterioidea</taxon>
        <taxon>Pteriidae</taxon>
        <taxon>Pinctada</taxon>
    </lineage>
</organism>
<dbReference type="Gene3D" id="2.60.40.790">
    <property type="match status" value="1"/>
</dbReference>
<evidence type="ECO:0000256" key="4">
    <source>
        <dbReference type="PROSITE-ProRule" id="PRU00285"/>
    </source>
</evidence>
<dbReference type="InterPro" id="IPR008978">
    <property type="entry name" value="HSP20-like_chaperone"/>
</dbReference>
<dbReference type="CDD" id="cd06526">
    <property type="entry name" value="metazoan_ACD"/>
    <property type="match status" value="1"/>
</dbReference>
<dbReference type="EMBL" id="VSWD01000011">
    <property type="protein sequence ID" value="KAK3087321.1"/>
    <property type="molecule type" value="Genomic_DNA"/>
</dbReference>
<feature type="domain" description="RRM" evidence="8">
    <location>
        <begin position="220"/>
        <end position="301"/>
    </location>
</feature>